<dbReference type="Pfam" id="PF13863">
    <property type="entry name" value="DUF4200"/>
    <property type="match status" value="1"/>
</dbReference>
<dbReference type="GO" id="GO:0005856">
    <property type="term" value="C:cytoskeleton"/>
    <property type="evidence" value="ECO:0007669"/>
    <property type="project" value="UniProtKB-ARBA"/>
</dbReference>
<dbReference type="GeneID" id="94838162"/>
<keyword evidence="1 2" id="KW-0175">Coiled coil</keyword>
<evidence type="ECO:0000259" key="3">
    <source>
        <dbReference type="Pfam" id="PF13863"/>
    </source>
</evidence>
<dbReference type="PANTHER" id="PTHR21683:SF3">
    <property type="entry name" value="CILIA AND FLAGELLA ASSOCIATED PROTEIN 100"/>
    <property type="match status" value="1"/>
</dbReference>
<dbReference type="PANTHER" id="PTHR21683">
    <property type="entry name" value="COILED-COIL DOMAIN-CONTAINING PROTEIN 42 LIKE-2-LIKE-RELATED"/>
    <property type="match status" value="1"/>
</dbReference>
<dbReference type="AlphaFoldDB" id="A0A1J4KA03"/>
<evidence type="ECO:0000313" key="4">
    <source>
        <dbReference type="EMBL" id="OHT07752.1"/>
    </source>
</evidence>
<proteinExistence type="predicted"/>
<gene>
    <name evidence="4" type="ORF">TRFO_23938</name>
</gene>
<accession>A0A1J4KA03</accession>
<dbReference type="EMBL" id="MLAK01000687">
    <property type="protein sequence ID" value="OHT07752.1"/>
    <property type="molecule type" value="Genomic_DNA"/>
</dbReference>
<evidence type="ECO:0000256" key="1">
    <source>
        <dbReference type="ARBA" id="ARBA00023054"/>
    </source>
</evidence>
<dbReference type="OrthoDB" id="10264063at2759"/>
<dbReference type="InterPro" id="IPR051147">
    <property type="entry name" value="CFAP_domain-containing"/>
</dbReference>
<dbReference type="VEuPathDB" id="TrichDB:TRFO_23938"/>
<dbReference type="Proteomes" id="UP000179807">
    <property type="component" value="Unassembled WGS sequence"/>
</dbReference>
<comment type="caution">
    <text evidence="4">The sequence shown here is derived from an EMBL/GenBank/DDBJ whole genome shotgun (WGS) entry which is preliminary data.</text>
</comment>
<keyword evidence="5" id="KW-1185">Reference proteome</keyword>
<dbReference type="RefSeq" id="XP_068360888.1">
    <property type="nucleotide sequence ID" value="XM_068503458.1"/>
</dbReference>
<evidence type="ECO:0000256" key="2">
    <source>
        <dbReference type="SAM" id="Coils"/>
    </source>
</evidence>
<sequence>MNRKLFTIEKSTLHLNYRKSYNIKINFLNFFMKQKRRPQTALRLNFSDYDSDTKINPYDLPDDHEVFKLRDAEQEQITREMKTFTQKPLMYRNCPAALPSLGPCPSHLFKNTKKNRTISRATSRMKNYGECVQPVGPEYQCKEELHDFVNQKREIFFVQLLIDRKKKEIERIRGQEHAEAAVFKDQENKIAETKNQYKMTSNQLEAELSRLRKIADIAAKQRAEASASLKIKKARLLNIENEIAVNEETARAYRNYHSFLKAVELDYDRETLFKNPKLILDELEKLENDNLFLFEKCAKLKYDQERISSKINAEIEKVVDEQNSIYGSSSRISNMFNTEIIENSSLPRTPEIIALDDELARLTIIINDAYAECFGKCADISPLIMLEKIENELEAMFKESKSIPEKEILEKQNAKEKERREKQRIEKQMAQILEQQAKNDAAIQRSKMPIKKRTGRPLVERCIPIKVCRHVNTRNLDEEYQERLLYGPISD</sequence>
<evidence type="ECO:0000313" key="5">
    <source>
        <dbReference type="Proteomes" id="UP000179807"/>
    </source>
</evidence>
<feature type="domain" description="DUF4200" evidence="3">
    <location>
        <begin position="148"/>
        <end position="263"/>
    </location>
</feature>
<organism evidence="4 5">
    <name type="scientific">Tritrichomonas foetus</name>
    <dbReference type="NCBI Taxonomy" id="1144522"/>
    <lineage>
        <taxon>Eukaryota</taxon>
        <taxon>Metamonada</taxon>
        <taxon>Parabasalia</taxon>
        <taxon>Tritrichomonadida</taxon>
        <taxon>Tritrichomonadidae</taxon>
        <taxon>Tritrichomonas</taxon>
    </lineage>
</organism>
<reference evidence="4" key="1">
    <citation type="submission" date="2016-10" db="EMBL/GenBank/DDBJ databases">
        <authorList>
            <person name="Benchimol M."/>
            <person name="Almeida L.G."/>
            <person name="Vasconcelos A.T."/>
            <person name="Perreira-Neves A."/>
            <person name="Rosa I.A."/>
            <person name="Tasca T."/>
            <person name="Bogo M.R."/>
            <person name="de Souza W."/>
        </authorList>
    </citation>
    <scope>NUCLEOTIDE SEQUENCE [LARGE SCALE GENOMIC DNA]</scope>
    <source>
        <strain evidence="4">K</strain>
    </source>
</reference>
<feature type="coiled-coil region" evidence="2">
    <location>
        <begin position="183"/>
        <end position="221"/>
    </location>
</feature>
<dbReference type="InterPro" id="IPR025252">
    <property type="entry name" value="DUF4200"/>
</dbReference>
<feature type="coiled-coil region" evidence="2">
    <location>
        <begin position="406"/>
        <end position="435"/>
    </location>
</feature>
<protein>
    <recommendedName>
        <fullName evidence="3">DUF4200 domain-containing protein</fullName>
    </recommendedName>
</protein>
<name>A0A1J4KA03_9EUKA</name>